<keyword evidence="9" id="KW-1185">Reference proteome</keyword>
<reference evidence="9" key="1">
    <citation type="submission" date="2012-01" db="EMBL/GenBank/DDBJ databases">
        <title>The Genome Sequence of Oreochromis niloticus (Nile Tilapia).</title>
        <authorList>
            <consortium name="Broad Institute Genome Assembly Team"/>
            <consortium name="Broad Institute Sequencing Platform"/>
            <person name="Di Palma F."/>
            <person name="Johnson J."/>
            <person name="Lander E.S."/>
            <person name="Lindblad-Toh K."/>
        </authorList>
    </citation>
    <scope>NUCLEOTIDE SEQUENCE [LARGE SCALE GENOMIC DNA]</scope>
</reference>
<protein>
    <recommendedName>
        <fullName evidence="7">Cadherin domain-containing protein</fullName>
    </recommendedName>
</protein>
<reference evidence="8" key="3">
    <citation type="submission" date="2025-09" db="UniProtKB">
        <authorList>
            <consortium name="Ensembl"/>
        </authorList>
    </citation>
    <scope>IDENTIFICATION</scope>
</reference>
<evidence type="ECO:0000313" key="8">
    <source>
        <dbReference type="Ensembl" id="ENSONIP00000037632.1"/>
    </source>
</evidence>
<dbReference type="InterPro" id="IPR002126">
    <property type="entry name" value="Cadherin-like_dom"/>
</dbReference>
<keyword evidence="3 5" id="KW-0106">Calcium</keyword>
<dbReference type="PRINTS" id="PR00205">
    <property type="entry name" value="CADHERIN"/>
</dbReference>
<name>A0A669BQ26_ORENI</name>
<dbReference type="GO" id="GO:0016342">
    <property type="term" value="C:catenin complex"/>
    <property type="evidence" value="ECO:0007669"/>
    <property type="project" value="TreeGrafter"/>
</dbReference>
<evidence type="ECO:0000256" key="4">
    <source>
        <dbReference type="ARBA" id="ARBA00023136"/>
    </source>
</evidence>
<dbReference type="GeneTree" id="ENSGT00940000155719"/>
<dbReference type="PANTHER" id="PTHR24027">
    <property type="entry name" value="CADHERIN-23"/>
    <property type="match status" value="1"/>
</dbReference>
<dbReference type="SUPFAM" id="SSF49313">
    <property type="entry name" value="Cadherin-like"/>
    <property type="match status" value="1"/>
</dbReference>
<dbReference type="Pfam" id="PF00028">
    <property type="entry name" value="Cadherin"/>
    <property type="match status" value="1"/>
</dbReference>
<keyword evidence="6" id="KW-0812">Transmembrane</keyword>
<evidence type="ECO:0000256" key="2">
    <source>
        <dbReference type="ARBA" id="ARBA00022737"/>
    </source>
</evidence>
<evidence type="ECO:0000259" key="7">
    <source>
        <dbReference type="PROSITE" id="PS50268"/>
    </source>
</evidence>
<proteinExistence type="predicted"/>
<dbReference type="Gene3D" id="2.60.40.60">
    <property type="entry name" value="Cadherins"/>
    <property type="match status" value="2"/>
</dbReference>
<comment type="subcellular location">
    <subcellularLocation>
        <location evidence="1">Membrane</location>
    </subcellularLocation>
</comment>
<keyword evidence="4 6" id="KW-0472">Membrane</keyword>
<dbReference type="GO" id="GO:0007156">
    <property type="term" value="P:homophilic cell adhesion via plasma membrane adhesion molecules"/>
    <property type="evidence" value="ECO:0007669"/>
    <property type="project" value="InterPro"/>
</dbReference>
<dbReference type="Proteomes" id="UP000005207">
    <property type="component" value="Linkage group LG14"/>
</dbReference>
<dbReference type="PROSITE" id="PS50268">
    <property type="entry name" value="CADHERIN_2"/>
    <property type="match status" value="1"/>
</dbReference>
<dbReference type="SMART" id="SM00112">
    <property type="entry name" value="CA"/>
    <property type="match status" value="1"/>
</dbReference>
<dbReference type="GO" id="GO:0005509">
    <property type="term" value="F:calcium ion binding"/>
    <property type="evidence" value="ECO:0007669"/>
    <property type="project" value="UniProtKB-UniRule"/>
</dbReference>
<dbReference type="AlphaFoldDB" id="A0A669BQ26"/>
<dbReference type="Ensembl" id="ENSONIT00000049035.1">
    <property type="protein sequence ID" value="ENSONIP00000037632.1"/>
    <property type="gene ID" value="ENSONIG00000042957.1"/>
</dbReference>
<evidence type="ECO:0000256" key="5">
    <source>
        <dbReference type="PROSITE-ProRule" id="PRU00043"/>
    </source>
</evidence>
<keyword evidence="2" id="KW-0677">Repeat</keyword>
<reference evidence="8" key="2">
    <citation type="submission" date="2025-08" db="UniProtKB">
        <authorList>
            <consortium name="Ensembl"/>
        </authorList>
    </citation>
    <scope>IDENTIFICATION</scope>
</reference>
<keyword evidence="6" id="KW-1133">Transmembrane helix</keyword>
<dbReference type="GO" id="GO:0045296">
    <property type="term" value="F:cadherin binding"/>
    <property type="evidence" value="ECO:0007669"/>
    <property type="project" value="TreeGrafter"/>
</dbReference>
<evidence type="ECO:0000256" key="3">
    <source>
        <dbReference type="ARBA" id="ARBA00022837"/>
    </source>
</evidence>
<dbReference type="GO" id="GO:0008013">
    <property type="term" value="F:beta-catenin binding"/>
    <property type="evidence" value="ECO:0007669"/>
    <property type="project" value="TreeGrafter"/>
</dbReference>
<dbReference type="CDD" id="cd11304">
    <property type="entry name" value="Cadherin_repeat"/>
    <property type="match status" value="2"/>
</dbReference>
<evidence type="ECO:0000313" key="9">
    <source>
        <dbReference type="Proteomes" id="UP000005207"/>
    </source>
</evidence>
<dbReference type="InterPro" id="IPR039808">
    <property type="entry name" value="Cadherin"/>
</dbReference>
<feature type="transmembrane region" description="Helical" evidence="6">
    <location>
        <begin position="50"/>
        <end position="69"/>
    </location>
</feature>
<organism evidence="8 9">
    <name type="scientific">Oreochromis niloticus</name>
    <name type="common">Nile tilapia</name>
    <name type="synonym">Tilapia nilotica</name>
    <dbReference type="NCBI Taxonomy" id="8128"/>
    <lineage>
        <taxon>Eukaryota</taxon>
        <taxon>Metazoa</taxon>
        <taxon>Chordata</taxon>
        <taxon>Craniata</taxon>
        <taxon>Vertebrata</taxon>
        <taxon>Euteleostomi</taxon>
        <taxon>Actinopterygii</taxon>
        <taxon>Neopterygii</taxon>
        <taxon>Teleostei</taxon>
        <taxon>Neoteleostei</taxon>
        <taxon>Acanthomorphata</taxon>
        <taxon>Ovalentaria</taxon>
        <taxon>Cichlomorphae</taxon>
        <taxon>Cichliformes</taxon>
        <taxon>Cichlidae</taxon>
        <taxon>African cichlids</taxon>
        <taxon>Pseudocrenilabrinae</taxon>
        <taxon>Oreochromini</taxon>
        <taxon>Oreochromis</taxon>
    </lineage>
</organism>
<accession>A0A669BQ26</accession>
<feature type="domain" description="Cadherin" evidence="7">
    <location>
        <begin position="31"/>
        <end position="169"/>
    </location>
</feature>
<sequence length="175" mass="19423">MQCDWLIPLQSYYNLTVAANDCAQPASLQFTSTAHVIVITEDVNDNAPIVTFRVLHSAVFLFLFVLFSYSMENLNVPFAIDETSGELFTTNILDRETVAIYNLEVTASDKHPIQPLSSSVNDNAPRFSQIFLTEVSEDTPVGETGTPPLISQAEITFQITGRNQFTPSFSESYVT</sequence>
<evidence type="ECO:0000256" key="6">
    <source>
        <dbReference type="SAM" id="Phobius"/>
    </source>
</evidence>
<dbReference type="GO" id="GO:0016477">
    <property type="term" value="P:cell migration"/>
    <property type="evidence" value="ECO:0007669"/>
    <property type="project" value="TreeGrafter"/>
</dbReference>
<dbReference type="InterPro" id="IPR015919">
    <property type="entry name" value="Cadherin-like_sf"/>
</dbReference>
<evidence type="ECO:0000256" key="1">
    <source>
        <dbReference type="ARBA" id="ARBA00004370"/>
    </source>
</evidence>
<dbReference type="PANTHER" id="PTHR24027:SF438">
    <property type="entry name" value="CADHERIN 23"/>
    <property type="match status" value="1"/>
</dbReference>